<dbReference type="AlphaFoldDB" id="A0A7W9VUJ6"/>
<comment type="caution">
    <text evidence="2">The sequence shown here is derived from an EMBL/GenBank/DDBJ whole genome shotgun (WGS) entry which is preliminary data.</text>
</comment>
<feature type="domain" description="HTH rpiR-type" evidence="1">
    <location>
        <begin position="1"/>
        <end position="77"/>
    </location>
</feature>
<dbReference type="Pfam" id="PF01418">
    <property type="entry name" value="HTH_6"/>
    <property type="match status" value="1"/>
</dbReference>
<dbReference type="InterPro" id="IPR009057">
    <property type="entry name" value="Homeodomain-like_sf"/>
</dbReference>
<dbReference type="PANTHER" id="PTHR30363">
    <property type="entry name" value="HTH-TYPE TRANSCRIPTIONAL REGULATOR SRLR-RELATED"/>
    <property type="match status" value="1"/>
</dbReference>
<dbReference type="SUPFAM" id="SSF46689">
    <property type="entry name" value="Homeodomain-like"/>
    <property type="match status" value="1"/>
</dbReference>
<dbReference type="Pfam" id="PF00455">
    <property type="entry name" value="DeoRC"/>
    <property type="match status" value="1"/>
</dbReference>
<dbReference type="Proteomes" id="UP000533306">
    <property type="component" value="Unassembled WGS sequence"/>
</dbReference>
<dbReference type="SMART" id="SM01134">
    <property type="entry name" value="DeoRC"/>
    <property type="match status" value="1"/>
</dbReference>
<dbReference type="Gene3D" id="3.40.50.1360">
    <property type="match status" value="1"/>
</dbReference>
<dbReference type="SUPFAM" id="SSF100950">
    <property type="entry name" value="NagB/RpiA/CoA transferase-like"/>
    <property type="match status" value="1"/>
</dbReference>
<protein>
    <submittedName>
        <fullName evidence="2">DeoR family galactitol utilization operon repressor</fullName>
    </submittedName>
</protein>
<dbReference type="GO" id="GO:0003700">
    <property type="term" value="F:DNA-binding transcription factor activity"/>
    <property type="evidence" value="ECO:0007669"/>
    <property type="project" value="InterPro"/>
</dbReference>
<evidence type="ECO:0000259" key="1">
    <source>
        <dbReference type="PROSITE" id="PS51071"/>
    </source>
</evidence>
<dbReference type="PANTHER" id="PTHR30363:SF44">
    <property type="entry name" value="AGA OPERON TRANSCRIPTIONAL REPRESSOR-RELATED"/>
    <property type="match status" value="1"/>
</dbReference>
<dbReference type="EMBL" id="JACHEU010000001">
    <property type="protein sequence ID" value="MBB6011761.1"/>
    <property type="molecule type" value="Genomic_DNA"/>
</dbReference>
<proteinExistence type="predicted"/>
<evidence type="ECO:0000313" key="2">
    <source>
        <dbReference type="EMBL" id="MBB6011761.1"/>
    </source>
</evidence>
<name>A0A7W9VUJ6_9HYPH</name>
<reference evidence="2 3" key="1">
    <citation type="submission" date="2020-08" db="EMBL/GenBank/DDBJ databases">
        <title>Genomic Encyclopedia of Type Strains, Phase IV (KMG-IV): sequencing the most valuable type-strain genomes for metagenomic binning, comparative biology and taxonomic classification.</title>
        <authorList>
            <person name="Goeker M."/>
        </authorList>
    </citation>
    <scope>NUCLEOTIDE SEQUENCE [LARGE SCALE GENOMIC DNA]</scope>
    <source>
        <strain evidence="2 3">DSM 11099</strain>
    </source>
</reference>
<dbReference type="Gene3D" id="1.10.10.10">
    <property type="entry name" value="Winged helix-like DNA-binding domain superfamily/Winged helix DNA-binding domain"/>
    <property type="match status" value="1"/>
</dbReference>
<gene>
    <name evidence="2" type="ORF">HNR59_001106</name>
</gene>
<dbReference type="PROSITE" id="PS51071">
    <property type="entry name" value="HTH_RPIR"/>
    <property type="match status" value="1"/>
</dbReference>
<organism evidence="2 3">
    <name type="scientific">Aquamicrobium lusatiense</name>
    <dbReference type="NCBI Taxonomy" id="89772"/>
    <lineage>
        <taxon>Bacteria</taxon>
        <taxon>Pseudomonadati</taxon>
        <taxon>Pseudomonadota</taxon>
        <taxon>Alphaproteobacteria</taxon>
        <taxon>Hyphomicrobiales</taxon>
        <taxon>Phyllobacteriaceae</taxon>
        <taxon>Aquamicrobium</taxon>
    </lineage>
</organism>
<dbReference type="InterPro" id="IPR037171">
    <property type="entry name" value="NagB/RpiA_transferase-like"/>
</dbReference>
<dbReference type="InterPro" id="IPR036388">
    <property type="entry name" value="WH-like_DNA-bd_sf"/>
</dbReference>
<keyword evidence="3" id="KW-1185">Reference proteome</keyword>
<evidence type="ECO:0000313" key="3">
    <source>
        <dbReference type="Proteomes" id="UP000533306"/>
    </source>
</evidence>
<sequence length="283" mass="30950">MSLFENIAADAPRLSKSFRRIAAYIEQEREGFMNRTVRELALATGVSEPTLIRFCRHYGCSGVPEFRIALAMSLAERNAADRAQIFEPLIEDKNVVNRAAKRAIARCAAGLAGSDQRIILDSGSTMQMMAEELREGSPLTILTTGLNIVQTLRTARQHTIILPGGTFRSESMSLVGRMVETSLSTMHFDTAYIGSDSIDPVIGLSTFNEDEAHQNLAMIAASERVVVLADASKFSSPALHRICGLDKVHTIVTDTRLPRQTRDLIQDMGLELICADPSPEGNG</sequence>
<dbReference type="InterPro" id="IPR000281">
    <property type="entry name" value="HTH_RpiR"/>
</dbReference>
<accession>A0A7W9VUJ6</accession>
<dbReference type="InterPro" id="IPR014036">
    <property type="entry name" value="DeoR-like_C"/>
</dbReference>
<dbReference type="InterPro" id="IPR050313">
    <property type="entry name" value="Carb_Metab_HTH_regulators"/>
</dbReference>